<evidence type="ECO:0000313" key="1">
    <source>
        <dbReference type="EMBL" id="EKC27021.1"/>
    </source>
</evidence>
<reference evidence="1" key="1">
    <citation type="journal article" date="2012" name="Nature">
        <title>The oyster genome reveals stress adaptation and complexity of shell formation.</title>
        <authorList>
            <person name="Zhang G."/>
            <person name="Fang X."/>
            <person name="Guo X."/>
            <person name="Li L."/>
            <person name="Luo R."/>
            <person name="Xu F."/>
            <person name="Yang P."/>
            <person name="Zhang L."/>
            <person name="Wang X."/>
            <person name="Qi H."/>
            <person name="Xiong Z."/>
            <person name="Que H."/>
            <person name="Xie Y."/>
            <person name="Holland P.W."/>
            <person name="Paps J."/>
            <person name="Zhu Y."/>
            <person name="Wu F."/>
            <person name="Chen Y."/>
            <person name="Wang J."/>
            <person name="Peng C."/>
            <person name="Meng J."/>
            <person name="Yang L."/>
            <person name="Liu J."/>
            <person name="Wen B."/>
            <person name="Zhang N."/>
            <person name="Huang Z."/>
            <person name="Zhu Q."/>
            <person name="Feng Y."/>
            <person name="Mount A."/>
            <person name="Hedgecock D."/>
            <person name="Xu Z."/>
            <person name="Liu Y."/>
            <person name="Domazet-Loso T."/>
            <person name="Du Y."/>
            <person name="Sun X."/>
            <person name="Zhang S."/>
            <person name="Liu B."/>
            <person name="Cheng P."/>
            <person name="Jiang X."/>
            <person name="Li J."/>
            <person name="Fan D."/>
            <person name="Wang W."/>
            <person name="Fu W."/>
            <person name="Wang T."/>
            <person name="Wang B."/>
            <person name="Zhang J."/>
            <person name="Peng Z."/>
            <person name="Li Y."/>
            <person name="Li N."/>
            <person name="Wang J."/>
            <person name="Chen M."/>
            <person name="He Y."/>
            <person name="Tan F."/>
            <person name="Song X."/>
            <person name="Zheng Q."/>
            <person name="Huang R."/>
            <person name="Yang H."/>
            <person name="Du X."/>
            <person name="Chen L."/>
            <person name="Yang M."/>
            <person name="Gaffney P.M."/>
            <person name="Wang S."/>
            <person name="Luo L."/>
            <person name="She Z."/>
            <person name="Ming Y."/>
            <person name="Huang W."/>
            <person name="Zhang S."/>
            <person name="Huang B."/>
            <person name="Zhang Y."/>
            <person name="Qu T."/>
            <person name="Ni P."/>
            <person name="Miao G."/>
            <person name="Wang J."/>
            <person name="Wang Q."/>
            <person name="Steinberg C.E."/>
            <person name="Wang H."/>
            <person name="Li N."/>
            <person name="Qian L."/>
            <person name="Zhang G."/>
            <person name="Li Y."/>
            <person name="Yang H."/>
            <person name="Liu X."/>
            <person name="Wang J."/>
            <person name="Yin Y."/>
            <person name="Wang J."/>
        </authorList>
    </citation>
    <scope>NUCLEOTIDE SEQUENCE [LARGE SCALE GENOMIC DNA]</scope>
    <source>
        <strain evidence="1">05x7-T-G4-1.051#20</strain>
    </source>
</reference>
<dbReference type="InParanoid" id="K1R009"/>
<dbReference type="EMBL" id="JH815888">
    <property type="protein sequence ID" value="EKC27021.1"/>
    <property type="molecule type" value="Genomic_DNA"/>
</dbReference>
<name>K1R009_MAGGI</name>
<sequence length="75" mass="8643">MDQIRPQWFTLMEIGITSGVAIVVLGAIGVCCKKCWGLLKDRDDDDDEDEKRYRRKRRSTVKLPLGAPSIRPMYM</sequence>
<gene>
    <name evidence="1" type="ORF">CGI_10007902</name>
</gene>
<dbReference type="AlphaFoldDB" id="K1R009"/>
<protein>
    <submittedName>
        <fullName evidence="1">Uncharacterized protein</fullName>
    </submittedName>
</protein>
<organism evidence="1">
    <name type="scientific">Magallana gigas</name>
    <name type="common">Pacific oyster</name>
    <name type="synonym">Crassostrea gigas</name>
    <dbReference type="NCBI Taxonomy" id="29159"/>
    <lineage>
        <taxon>Eukaryota</taxon>
        <taxon>Metazoa</taxon>
        <taxon>Spiralia</taxon>
        <taxon>Lophotrochozoa</taxon>
        <taxon>Mollusca</taxon>
        <taxon>Bivalvia</taxon>
        <taxon>Autobranchia</taxon>
        <taxon>Pteriomorphia</taxon>
        <taxon>Ostreida</taxon>
        <taxon>Ostreoidea</taxon>
        <taxon>Ostreidae</taxon>
        <taxon>Magallana</taxon>
    </lineage>
</organism>
<dbReference type="HOGENOM" id="CLU_2673493_0_0_1"/>
<accession>K1R009</accession>
<proteinExistence type="predicted"/>